<reference evidence="5" key="2">
    <citation type="submission" date="2025-09" db="UniProtKB">
        <authorList>
            <consortium name="Ensembl"/>
        </authorList>
    </citation>
    <scope>IDENTIFICATION</scope>
</reference>
<dbReference type="Ensembl" id="ENSABRT00000004811.1">
    <property type="protein sequence ID" value="ENSABRP00000003316.1"/>
    <property type="gene ID" value="ENSABRG00000003145.1"/>
</dbReference>
<evidence type="ECO:0000256" key="1">
    <source>
        <dbReference type="ARBA" id="ARBA00022690"/>
    </source>
</evidence>
<evidence type="ECO:0000256" key="3">
    <source>
        <dbReference type="ARBA" id="ARBA00023157"/>
    </source>
</evidence>
<evidence type="ECO:0000313" key="6">
    <source>
        <dbReference type="Proteomes" id="UP000694426"/>
    </source>
</evidence>
<organism evidence="5 6">
    <name type="scientific">Anser brachyrhynchus</name>
    <name type="common">Pink-footed goose</name>
    <dbReference type="NCBI Taxonomy" id="132585"/>
    <lineage>
        <taxon>Eukaryota</taxon>
        <taxon>Metazoa</taxon>
        <taxon>Chordata</taxon>
        <taxon>Craniata</taxon>
        <taxon>Vertebrata</taxon>
        <taxon>Euteleostomi</taxon>
        <taxon>Archelosauria</taxon>
        <taxon>Archosauria</taxon>
        <taxon>Dinosauria</taxon>
        <taxon>Saurischia</taxon>
        <taxon>Theropoda</taxon>
        <taxon>Coelurosauria</taxon>
        <taxon>Aves</taxon>
        <taxon>Neognathae</taxon>
        <taxon>Galloanserae</taxon>
        <taxon>Anseriformes</taxon>
        <taxon>Anatidae</taxon>
        <taxon>Anserinae</taxon>
        <taxon>Anser</taxon>
    </lineage>
</organism>
<evidence type="ECO:0000259" key="4">
    <source>
        <dbReference type="PROSITE" id="PS50279"/>
    </source>
</evidence>
<dbReference type="PANTHER" id="PTHR10083:SF328">
    <property type="entry name" value="TISSUE FACTOR PATHWAY INHIBITOR"/>
    <property type="match status" value="1"/>
</dbReference>
<dbReference type="InterPro" id="IPR050098">
    <property type="entry name" value="TFPI/VKTCI-like"/>
</dbReference>
<keyword evidence="3" id="KW-1015">Disulfide bond</keyword>
<keyword evidence="1" id="KW-0646">Protease inhibitor</keyword>
<dbReference type="InterPro" id="IPR036880">
    <property type="entry name" value="Kunitz_BPTI_sf"/>
</dbReference>
<dbReference type="PROSITE" id="PS00280">
    <property type="entry name" value="BPTI_KUNITZ_1"/>
    <property type="match status" value="1"/>
</dbReference>
<dbReference type="GO" id="GO:0005615">
    <property type="term" value="C:extracellular space"/>
    <property type="evidence" value="ECO:0007669"/>
    <property type="project" value="TreeGrafter"/>
</dbReference>
<keyword evidence="2" id="KW-0722">Serine protease inhibitor</keyword>
<dbReference type="InterPro" id="IPR020901">
    <property type="entry name" value="Prtase_inh_Kunz-CS"/>
</dbReference>
<dbReference type="CDD" id="cd22630">
    <property type="entry name" value="Kunitz_collagen_alpha6_VI"/>
    <property type="match status" value="1"/>
</dbReference>
<feature type="domain" description="BPTI/Kunitz inhibitor" evidence="4">
    <location>
        <begin position="26"/>
        <end position="76"/>
    </location>
</feature>
<dbReference type="GO" id="GO:0004867">
    <property type="term" value="F:serine-type endopeptidase inhibitor activity"/>
    <property type="evidence" value="ECO:0007669"/>
    <property type="project" value="UniProtKB-KW"/>
</dbReference>
<dbReference type="Gene3D" id="4.10.410.10">
    <property type="entry name" value="Pancreatic trypsin inhibitor Kunitz domain"/>
    <property type="match status" value="1"/>
</dbReference>
<dbReference type="FunFam" id="4.10.410.10:FF:000040">
    <property type="entry name" value="Serine protease inhibitor, putative"/>
    <property type="match status" value="1"/>
</dbReference>
<evidence type="ECO:0000256" key="2">
    <source>
        <dbReference type="ARBA" id="ARBA00022900"/>
    </source>
</evidence>
<name>A0A8B9BF20_9AVES</name>
<protein>
    <recommendedName>
        <fullName evidence="4">BPTI/Kunitz inhibitor domain-containing protein</fullName>
    </recommendedName>
</protein>
<keyword evidence="6" id="KW-1185">Reference proteome</keyword>
<dbReference type="SUPFAM" id="SSF57362">
    <property type="entry name" value="BPTI-like"/>
    <property type="match status" value="1"/>
</dbReference>
<dbReference type="SMART" id="SM00131">
    <property type="entry name" value="KU"/>
    <property type="match status" value="1"/>
</dbReference>
<dbReference type="InterPro" id="IPR002223">
    <property type="entry name" value="Kunitz_BPTI"/>
</dbReference>
<reference evidence="5" key="1">
    <citation type="submission" date="2025-08" db="UniProtKB">
        <authorList>
            <consortium name="Ensembl"/>
        </authorList>
    </citation>
    <scope>IDENTIFICATION</scope>
</reference>
<evidence type="ECO:0000313" key="5">
    <source>
        <dbReference type="Ensembl" id="ENSABRP00000003316.1"/>
    </source>
</evidence>
<proteinExistence type="predicted"/>
<dbReference type="PROSITE" id="PS50279">
    <property type="entry name" value="BPTI_KUNITZ_2"/>
    <property type="match status" value="1"/>
</dbReference>
<dbReference type="Proteomes" id="UP000694426">
    <property type="component" value="Unplaced"/>
</dbReference>
<dbReference type="PANTHER" id="PTHR10083">
    <property type="entry name" value="KUNITZ-TYPE PROTEASE INHIBITOR-RELATED"/>
    <property type="match status" value="1"/>
</dbReference>
<dbReference type="PRINTS" id="PR00759">
    <property type="entry name" value="BASICPTASE"/>
</dbReference>
<sequence>VECLSQVKVVESFIKTLSYLPFPDACDLPQDSGECQNFDLKWYYNKDQKMCSRFWYGGCGGNRNRFETQEECEFLCIKSF</sequence>
<accession>A0A8B9BF20</accession>
<dbReference type="Pfam" id="PF00014">
    <property type="entry name" value="Kunitz_BPTI"/>
    <property type="match status" value="1"/>
</dbReference>
<dbReference type="GeneTree" id="ENSGT01030000235163"/>
<dbReference type="AlphaFoldDB" id="A0A8B9BF20"/>